<comment type="caution">
    <text evidence="1">The sequence shown here is derived from an EMBL/GenBank/DDBJ whole genome shotgun (WGS) entry which is preliminary data.</text>
</comment>
<evidence type="ECO:0000313" key="1">
    <source>
        <dbReference type="EMBL" id="OGN16845.1"/>
    </source>
</evidence>
<dbReference type="Proteomes" id="UP000177796">
    <property type="component" value="Unassembled WGS sequence"/>
</dbReference>
<accession>A0A1F8FUZ5</accession>
<gene>
    <name evidence="1" type="ORF">A3C81_02230</name>
</gene>
<protein>
    <submittedName>
        <fullName evidence="1">Uncharacterized protein</fullName>
    </submittedName>
</protein>
<sequence>MSFSKILSSSFVLEFSFFSFLEARYSEAINLSFLISSAKYGMPLVISWPRLVVNSLLFNLCVINYW</sequence>
<proteinExistence type="predicted"/>
<dbReference type="EMBL" id="MGJY01000002">
    <property type="protein sequence ID" value="OGN16845.1"/>
    <property type="molecule type" value="Genomic_DNA"/>
</dbReference>
<dbReference type="AlphaFoldDB" id="A0A1F8FUZ5"/>
<organism evidence="1 2">
    <name type="scientific">Candidatus Yanofskybacteria bacterium RIFCSPHIGHO2_02_FULL_46_19</name>
    <dbReference type="NCBI Taxonomy" id="1802684"/>
    <lineage>
        <taxon>Bacteria</taxon>
        <taxon>Candidatus Yanofskyibacteriota</taxon>
    </lineage>
</organism>
<name>A0A1F8FUZ5_9BACT</name>
<reference evidence="1 2" key="1">
    <citation type="journal article" date="2016" name="Nat. Commun.">
        <title>Thousands of microbial genomes shed light on interconnected biogeochemical processes in an aquifer system.</title>
        <authorList>
            <person name="Anantharaman K."/>
            <person name="Brown C.T."/>
            <person name="Hug L.A."/>
            <person name="Sharon I."/>
            <person name="Castelle C.J."/>
            <person name="Probst A.J."/>
            <person name="Thomas B.C."/>
            <person name="Singh A."/>
            <person name="Wilkins M.J."/>
            <person name="Karaoz U."/>
            <person name="Brodie E.L."/>
            <person name="Williams K.H."/>
            <person name="Hubbard S.S."/>
            <person name="Banfield J.F."/>
        </authorList>
    </citation>
    <scope>NUCLEOTIDE SEQUENCE [LARGE SCALE GENOMIC DNA]</scope>
</reference>
<evidence type="ECO:0000313" key="2">
    <source>
        <dbReference type="Proteomes" id="UP000177796"/>
    </source>
</evidence>